<sequence>MLVAVTDRTKVECGMCWTTAALAVEESSREFKREREGANAVNRDVVACSGSEEEDADGENDSALFDKESEANGGVNVLDNVVDDEILFKELLMTDDESE</sequence>
<dbReference type="Pfam" id="PF00112">
    <property type="entry name" value="Peptidase_C1"/>
    <property type="match status" value="1"/>
</dbReference>
<accession>A0A4C2A8N9</accession>
<comment type="caution">
    <text evidence="3">The sequence shown here is derived from an EMBL/GenBank/DDBJ whole genome shotgun (WGS) entry which is preliminary data.</text>
</comment>
<evidence type="ECO:0000256" key="1">
    <source>
        <dbReference type="SAM" id="MobiDB-lite"/>
    </source>
</evidence>
<dbReference type="EMBL" id="BGZK01002603">
    <property type="protein sequence ID" value="GBP95247.1"/>
    <property type="molecule type" value="Genomic_DNA"/>
</dbReference>
<feature type="region of interest" description="Disordered" evidence="1">
    <location>
        <begin position="44"/>
        <end position="69"/>
    </location>
</feature>
<name>A0A4C2A8N9_EUMVA</name>
<dbReference type="InterPro" id="IPR000668">
    <property type="entry name" value="Peptidase_C1A_C"/>
</dbReference>
<keyword evidence="4" id="KW-1185">Reference proteome</keyword>
<evidence type="ECO:0000313" key="4">
    <source>
        <dbReference type="Proteomes" id="UP000299102"/>
    </source>
</evidence>
<dbReference type="GO" id="GO:0006508">
    <property type="term" value="P:proteolysis"/>
    <property type="evidence" value="ECO:0007669"/>
    <property type="project" value="InterPro"/>
</dbReference>
<feature type="compositionally biased region" description="Acidic residues" evidence="1">
    <location>
        <begin position="51"/>
        <end position="60"/>
    </location>
</feature>
<protein>
    <recommendedName>
        <fullName evidence="2">Peptidase C1A papain C-terminal domain-containing protein</fullName>
    </recommendedName>
</protein>
<feature type="domain" description="Peptidase C1A papain C-terminal" evidence="2">
    <location>
        <begin position="8"/>
        <end position="73"/>
    </location>
</feature>
<proteinExistence type="predicted"/>
<dbReference type="GO" id="GO:0008234">
    <property type="term" value="F:cysteine-type peptidase activity"/>
    <property type="evidence" value="ECO:0007669"/>
    <property type="project" value="InterPro"/>
</dbReference>
<reference evidence="3 4" key="1">
    <citation type="journal article" date="2019" name="Commun. Biol.">
        <title>The bagworm genome reveals a unique fibroin gene that provides high tensile strength.</title>
        <authorList>
            <person name="Kono N."/>
            <person name="Nakamura H."/>
            <person name="Ohtoshi R."/>
            <person name="Tomita M."/>
            <person name="Numata K."/>
            <person name="Arakawa K."/>
        </authorList>
    </citation>
    <scope>NUCLEOTIDE SEQUENCE [LARGE SCALE GENOMIC DNA]</scope>
</reference>
<evidence type="ECO:0000313" key="3">
    <source>
        <dbReference type="EMBL" id="GBP95247.1"/>
    </source>
</evidence>
<evidence type="ECO:0000259" key="2">
    <source>
        <dbReference type="Pfam" id="PF00112"/>
    </source>
</evidence>
<dbReference type="Proteomes" id="UP000299102">
    <property type="component" value="Unassembled WGS sequence"/>
</dbReference>
<gene>
    <name evidence="3" type="ORF">EVAR_66590_1</name>
</gene>
<dbReference type="AlphaFoldDB" id="A0A4C2A8N9"/>
<organism evidence="3 4">
    <name type="scientific">Eumeta variegata</name>
    <name type="common">Bagworm moth</name>
    <name type="synonym">Eumeta japonica</name>
    <dbReference type="NCBI Taxonomy" id="151549"/>
    <lineage>
        <taxon>Eukaryota</taxon>
        <taxon>Metazoa</taxon>
        <taxon>Ecdysozoa</taxon>
        <taxon>Arthropoda</taxon>
        <taxon>Hexapoda</taxon>
        <taxon>Insecta</taxon>
        <taxon>Pterygota</taxon>
        <taxon>Neoptera</taxon>
        <taxon>Endopterygota</taxon>
        <taxon>Lepidoptera</taxon>
        <taxon>Glossata</taxon>
        <taxon>Ditrysia</taxon>
        <taxon>Tineoidea</taxon>
        <taxon>Psychidae</taxon>
        <taxon>Oiketicinae</taxon>
        <taxon>Eumeta</taxon>
    </lineage>
</organism>